<dbReference type="RefSeq" id="WP_207259053.1">
    <property type="nucleotide sequence ID" value="NZ_JAFMPP010000016.1"/>
</dbReference>
<reference evidence="2" key="1">
    <citation type="submission" date="2021-03" db="EMBL/GenBank/DDBJ databases">
        <title>Whole genome sequence of Jiella sp. CQZ9-1.</title>
        <authorList>
            <person name="Tuo L."/>
        </authorList>
    </citation>
    <scope>NUCLEOTIDE SEQUENCE</scope>
    <source>
        <strain evidence="2">CQZ9-1</strain>
    </source>
</reference>
<evidence type="ECO:0000313" key="2">
    <source>
        <dbReference type="EMBL" id="MBO0664138.1"/>
    </source>
</evidence>
<keyword evidence="1" id="KW-1133">Transmembrane helix</keyword>
<evidence type="ECO:0000313" key="3">
    <source>
        <dbReference type="Proteomes" id="UP000664122"/>
    </source>
</evidence>
<name>A0A939G216_9HYPH</name>
<comment type="caution">
    <text evidence="2">The sequence shown here is derived from an EMBL/GenBank/DDBJ whole genome shotgun (WGS) entry which is preliminary data.</text>
</comment>
<dbReference type="EMBL" id="JAFMPP010000016">
    <property type="protein sequence ID" value="MBO0664138.1"/>
    <property type="molecule type" value="Genomic_DNA"/>
</dbReference>
<feature type="transmembrane region" description="Helical" evidence="1">
    <location>
        <begin position="53"/>
        <end position="79"/>
    </location>
</feature>
<keyword evidence="1" id="KW-0812">Transmembrane</keyword>
<proteinExistence type="predicted"/>
<keyword evidence="3" id="KW-1185">Reference proteome</keyword>
<gene>
    <name evidence="2" type="ORF">J1C48_16285</name>
</gene>
<accession>A0A939G216</accession>
<dbReference type="AlphaFoldDB" id="A0A939G216"/>
<feature type="transmembrane region" description="Helical" evidence="1">
    <location>
        <begin position="237"/>
        <end position="257"/>
    </location>
</feature>
<feature type="transmembrane region" description="Helical" evidence="1">
    <location>
        <begin position="91"/>
        <end position="110"/>
    </location>
</feature>
<protein>
    <submittedName>
        <fullName evidence="2">Uncharacterized protein</fullName>
    </submittedName>
</protein>
<feature type="transmembrane region" description="Helical" evidence="1">
    <location>
        <begin position="117"/>
        <end position="135"/>
    </location>
</feature>
<feature type="transmembrane region" description="Helical" evidence="1">
    <location>
        <begin position="18"/>
        <end position="41"/>
    </location>
</feature>
<keyword evidence="1" id="KW-0472">Membrane</keyword>
<evidence type="ECO:0000256" key="1">
    <source>
        <dbReference type="SAM" id="Phobius"/>
    </source>
</evidence>
<dbReference type="Proteomes" id="UP000664122">
    <property type="component" value="Unassembled WGS sequence"/>
</dbReference>
<sequence>MWQPAAAPLNERPIAWDAIAAGVLLALVIEFTLSLFGFGIVRGDLALAETIGLAAVLTPAGLASLVGAVFGLGIGGFAAARFAGATGIGSAGLHGLLTFAAALLLVVLLFSQRPPAVVAYGLGMASPALVALSAAPAPQRPAQAVGHRIVDTLLDRAGLGEGRERQVAFGALTAGIDETASVAAATTAAATLARIEGIDAAVAERRLEDLQRANDRALRRDRRSRAAAIETVAGDCFSTFLALVLVMAAALIGGMLGKTRESRGVALGW</sequence>
<organism evidence="2 3">
    <name type="scientific">Jiella flava</name>
    <dbReference type="NCBI Taxonomy" id="2816857"/>
    <lineage>
        <taxon>Bacteria</taxon>
        <taxon>Pseudomonadati</taxon>
        <taxon>Pseudomonadota</taxon>
        <taxon>Alphaproteobacteria</taxon>
        <taxon>Hyphomicrobiales</taxon>
        <taxon>Aurantimonadaceae</taxon>
        <taxon>Jiella</taxon>
    </lineage>
</organism>